<evidence type="ECO:0000256" key="6">
    <source>
        <dbReference type="SAM" id="Phobius"/>
    </source>
</evidence>
<sequence>MRTLYVQGDSLLHRLSPRLKLLLLAGASVALFVVSSLPLLGIMAVCSAGLYAMLGLSLRDSWQRLRPILLTIVIVALFTLLVDTPVQAATVLLRLTSLMLLAAAITATTGIGAFIDEITWLALPLERLGLMKASDIGLSVGLVIRFVPEVLLRYISIRDAHYARGLKPRPLTLAVPMIILTLRSADEIAAAIDARGLRGQK</sequence>
<accession>A0A4R5UKK6</accession>
<evidence type="ECO:0000256" key="2">
    <source>
        <dbReference type="ARBA" id="ARBA00008564"/>
    </source>
</evidence>
<feature type="transmembrane region" description="Helical" evidence="6">
    <location>
        <begin position="66"/>
        <end position="86"/>
    </location>
</feature>
<evidence type="ECO:0000313" key="8">
    <source>
        <dbReference type="Proteomes" id="UP000295238"/>
    </source>
</evidence>
<feature type="transmembrane region" description="Helical" evidence="6">
    <location>
        <begin position="21"/>
        <end position="54"/>
    </location>
</feature>
<keyword evidence="8" id="KW-1185">Reference proteome</keyword>
<evidence type="ECO:0000256" key="1">
    <source>
        <dbReference type="ARBA" id="ARBA00004141"/>
    </source>
</evidence>
<dbReference type="RefSeq" id="WP_133316218.1">
    <property type="nucleotide sequence ID" value="NZ_SMTL01000002.1"/>
</dbReference>
<evidence type="ECO:0000313" key="7">
    <source>
        <dbReference type="EMBL" id="TDK37451.1"/>
    </source>
</evidence>
<keyword evidence="4 6" id="KW-1133">Transmembrane helix</keyword>
<feature type="transmembrane region" description="Helical" evidence="6">
    <location>
        <begin position="136"/>
        <end position="155"/>
    </location>
</feature>
<proteinExistence type="inferred from homology"/>
<dbReference type="AlphaFoldDB" id="A0A4R5UKK6"/>
<dbReference type="EMBL" id="SMTL01000002">
    <property type="protein sequence ID" value="TDK37451.1"/>
    <property type="molecule type" value="Genomic_DNA"/>
</dbReference>
<comment type="caution">
    <text evidence="7">The sequence shown here is derived from an EMBL/GenBank/DDBJ whole genome shotgun (WGS) entry which is preliminary data.</text>
</comment>
<reference evidence="7 8" key="1">
    <citation type="submission" date="2019-03" db="EMBL/GenBank/DDBJ databases">
        <title>Rhizobium sp. nov., an bacterium isolated from biocrust in Mu Us Desert.</title>
        <authorList>
            <person name="Lixiong L."/>
        </authorList>
    </citation>
    <scope>NUCLEOTIDE SEQUENCE [LARGE SCALE GENOMIC DNA]</scope>
    <source>
        <strain evidence="7 8">SPY-1</strain>
    </source>
</reference>
<dbReference type="OrthoDB" id="5868344at2"/>
<dbReference type="Proteomes" id="UP000295238">
    <property type="component" value="Unassembled WGS sequence"/>
</dbReference>
<evidence type="ECO:0000256" key="4">
    <source>
        <dbReference type="ARBA" id="ARBA00022989"/>
    </source>
</evidence>
<dbReference type="PANTHER" id="PTHR33514:SF13">
    <property type="entry name" value="PROTEIN ABCI12, CHLOROPLASTIC"/>
    <property type="match status" value="1"/>
</dbReference>
<comment type="subcellular location">
    <subcellularLocation>
        <location evidence="1">Membrane</location>
        <topology evidence="1">Multi-pass membrane protein</topology>
    </subcellularLocation>
</comment>
<keyword evidence="5 6" id="KW-0472">Membrane</keyword>
<gene>
    <name evidence="7" type="ORF">E2F50_11370</name>
</gene>
<dbReference type="Pfam" id="PF02361">
    <property type="entry name" value="CbiQ"/>
    <property type="match status" value="1"/>
</dbReference>
<evidence type="ECO:0000256" key="5">
    <source>
        <dbReference type="ARBA" id="ARBA00023136"/>
    </source>
</evidence>
<dbReference type="InterPro" id="IPR003339">
    <property type="entry name" value="ABC/ECF_trnsptr_transmembrane"/>
</dbReference>
<dbReference type="PANTHER" id="PTHR33514">
    <property type="entry name" value="PROTEIN ABCI12, CHLOROPLASTIC"/>
    <property type="match status" value="1"/>
</dbReference>
<protein>
    <submittedName>
        <fullName evidence="7">Energy-coupling factor transporter transmembrane protein EcfT</fullName>
    </submittedName>
</protein>
<keyword evidence="3 6" id="KW-0812">Transmembrane</keyword>
<organism evidence="7 8">
    <name type="scientific">Rhizobium deserti</name>
    <dbReference type="NCBI Taxonomy" id="2547961"/>
    <lineage>
        <taxon>Bacteria</taxon>
        <taxon>Pseudomonadati</taxon>
        <taxon>Pseudomonadota</taxon>
        <taxon>Alphaproteobacteria</taxon>
        <taxon>Hyphomicrobiales</taxon>
        <taxon>Rhizobiaceae</taxon>
        <taxon>Rhizobium/Agrobacterium group</taxon>
        <taxon>Rhizobium</taxon>
    </lineage>
</organism>
<evidence type="ECO:0000256" key="3">
    <source>
        <dbReference type="ARBA" id="ARBA00022692"/>
    </source>
</evidence>
<name>A0A4R5UKK6_9HYPH</name>
<feature type="transmembrane region" description="Helical" evidence="6">
    <location>
        <begin position="98"/>
        <end position="116"/>
    </location>
</feature>
<dbReference type="GO" id="GO:0005886">
    <property type="term" value="C:plasma membrane"/>
    <property type="evidence" value="ECO:0007669"/>
    <property type="project" value="UniProtKB-ARBA"/>
</dbReference>
<comment type="similarity">
    <text evidence="2">Belongs to the CbiQ family.</text>
</comment>